<dbReference type="Proteomes" id="UP000011761">
    <property type="component" value="Unassembled WGS sequence"/>
</dbReference>
<feature type="region of interest" description="Disordered" evidence="2">
    <location>
        <begin position="27"/>
        <end position="86"/>
    </location>
</feature>
<proteinExistence type="predicted"/>
<keyword evidence="1" id="KW-0175">Coiled coil</keyword>
<feature type="coiled-coil region" evidence="1">
    <location>
        <begin position="195"/>
        <end position="229"/>
    </location>
</feature>
<feature type="compositionally biased region" description="Polar residues" evidence="2">
    <location>
        <begin position="68"/>
        <end position="78"/>
    </location>
</feature>
<organism evidence="3 4">
    <name type="scientific">Baudoinia panamericana (strain UAMH 10762)</name>
    <name type="common">Angels' share fungus</name>
    <name type="synonym">Baudoinia compniacensis (strain UAMH 10762)</name>
    <dbReference type="NCBI Taxonomy" id="717646"/>
    <lineage>
        <taxon>Eukaryota</taxon>
        <taxon>Fungi</taxon>
        <taxon>Dikarya</taxon>
        <taxon>Ascomycota</taxon>
        <taxon>Pezizomycotina</taxon>
        <taxon>Dothideomycetes</taxon>
        <taxon>Dothideomycetidae</taxon>
        <taxon>Mycosphaerellales</taxon>
        <taxon>Teratosphaeriaceae</taxon>
        <taxon>Baudoinia</taxon>
    </lineage>
</organism>
<dbReference type="OrthoDB" id="3829400at2759"/>
<sequence>MTQSLGADDMSATKGDVRSALKAFLMESAGKENMPPEQRKRTSAAGLFDNLPNKRHKRVDDSARASALPSSKTANHASTPGKGFFKRFTRPQKDAVHPLIEGFDRAVAAYQRGVTESDESMFEPIQQEIELRMQGINVTGKLITRPDIPSQAEIKAVKDAFRALQRPLGEETMDVEVPVPGGKTVLKRVTVKQVQEAYKKLHDRKQADIADLEQELQQVEREIAALYHDIPCNNDNKILAADEKLRAAKAQYDLAFKAALDEKDAELRKARAEEKSKCSNLKDRMQAFMASLG</sequence>
<dbReference type="OMA" id="TIKSTHH"/>
<evidence type="ECO:0000256" key="1">
    <source>
        <dbReference type="SAM" id="Coils"/>
    </source>
</evidence>
<dbReference type="EMBL" id="KB445554">
    <property type="protein sequence ID" value="EMC97629.1"/>
    <property type="molecule type" value="Genomic_DNA"/>
</dbReference>
<evidence type="ECO:0000256" key="2">
    <source>
        <dbReference type="SAM" id="MobiDB-lite"/>
    </source>
</evidence>
<protein>
    <submittedName>
        <fullName evidence="3">Uncharacterized protein</fullName>
    </submittedName>
</protein>
<dbReference type="GeneID" id="19108787"/>
<reference evidence="3 4" key="1">
    <citation type="journal article" date="2012" name="PLoS Pathog.">
        <title>Diverse lifestyles and strategies of plant pathogenesis encoded in the genomes of eighteen Dothideomycetes fungi.</title>
        <authorList>
            <person name="Ohm R.A."/>
            <person name="Feau N."/>
            <person name="Henrissat B."/>
            <person name="Schoch C.L."/>
            <person name="Horwitz B.A."/>
            <person name="Barry K.W."/>
            <person name="Condon B.J."/>
            <person name="Copeland A.C."/>
            <person name="Dhillon B."/>
            <person name="Glaser F."/>
            <person name="Hesse C.N."/>
            <person name="Kosti I."/>
            <person name="LaButti K."/>
            <person name="Lindquist E.A."/>
            <person name="Lucas S."/>
            <person name="Salamov A.A."/>
            <person name="Bradshaw R.E."/>
            <person name="Ciuffetti L."/>
            <person name="Hamelin R.C."/>
            <person name="Kema G.H.J."/>
            <person name="Lawrence C."/>
            <person name="Scott J.A."/>
            <person name="Spatafora J.W."/>
            <person name="Turgeon B.G."/>
            <person name="de Wit P.J.G.M."/>
            <person name="Zhong S."/>
            <person name="Goodwin S.B."/>
            <person name="Grigoriev I.V."/>
        </authorList>
    </citation>
    <scope>NUCLEOTIDE SEQUENCE [LARGE SCALE GENOMIC DNA]</scope>
    <source>
        <strain evidence="3 4">UAMH 10762</strain>
    </source>
</reference>
<dbReference type="RefSeq" id="XP_007675910.1">
    <property type="nucleotide sequence ID" value="XM_007677720.1"/>
</dbReference>
<keyword evidence="4" id="KW-1185">Reference proteome</keyword>
<dbReference type="HOGENOM" id="CLU_949901_0_0_1"/>
<dbReference type="AlphaFoldDB" id="M2NEG5"/>
<accession>M2NEG5</accession>
<dbReference type="KEGG" id="bcom:BAUCODRAFT_147687"/>
<gene>
    <name evidence="3" type="ORF">BAUCODRAFT_147687</name>
</gene>
<evidence type="ECO:0000313" key="3">
    <source>
        <dbReference type="EMBL" id="EMC97629.1"/>
    </source>
</evidence>
<evidence type="ECO:0000313" key="4">
    <source>
        <dbReference type="Proteomes" id="UP000011761"/>
    </source>
</evidence>
<name>M2NEG5_BAUPA</name>